<dbReference type="OrthoDB" id="272303at2759"/>
<dbReference type="PANTHER" id="PTHR11082">
    <property type="entry name" value="TRNA-DIHYDROURIDINE SYNTHASE"/>
    <property type="match status" value="1"/>
</dbReference>
<keyword evidence="16" id="KW-1185">Reference proteome</keyword>
<organism evidence="15">
    <name type="scientific">Medioppia subpectinata</name>
    <dbReference type="NCBI Taxonomy" id="1979941"/>
    <lineage>
        <taxon>Eukaryota</taxon>
        <taxon>Metazoa</taxon>
        <taxon>Ecdysozoa</taxon>
        <taxon>Arthropoda</taxon>
        <taxon>Chelicerata</taxon>
        <taxon>Arachnida</taxon>
        <taxon>Acari</taxon>
        <taxon>Acariformes</taxon>
        <taxon>Sarcoptiformes</taxon>
        <taxon>Oribatida</taxon>
        <taxon>Brachypylina</taxon>
        <taxon>Oppioidea</taxon>
        <taxon>Oppiidae</taxon>
        <taxon>Medioppia</taxon>
    </lineage>
</organism>
<dbReference type="SUPFAM" id="SSF51395">
    <property type="entry name" value="FMN-linked oxidoreductases"/>
    <property type="match status" value="1"/>
</dbReference>
<keyword evidence="3" id="KW-0288">FMN</keyword>
<dbReference type="InterPro" id="IPR018517">
    <property type="entry name" value="tRNA_hU_synthase_CS"/>
</dbReference>
<proteinExistence type="inferred from homology"/>
<keyword evidence="2" id="KW-0285">Flavoprotein</keyword>
<comment type="catalytic activity">
    <reaction evidence="10">
        <text>5,6-dihydrouridine(17) in tRNA + NAD(+) = uridine(17) in tRNA + NADH + H(+)</text>
        <dbReference type="Rhea" id="RHEA:53372"/>
        <dbReference type="Rhea" id="RHEA-COMP:13541"/>
        <dbReference type="Rhea" id="RHEA-COMP:13542"/>
        <dbReference type="ChEBI" id="CHEBI:15378"/>
        <dbReference type="ChEBI" id="CHEBI:57540"/>
        <dbReference type="ChEBI" id="CHEBI:57945"/>
        <dbReference type="ChEBI" id="CHEBI:65315"/>
        <dbReference type="ChEBI" id="CHEBI:74443"/>
        <dbReference type="EC" id="1.3.1.88"/>
    </reaction>
    <physiologicalReaction direction="right-to-left" evidence="10">
        <dbReference type="Rhea" id="RHEA:53374"/>
    </physiologicalReaction>
</comment>
<evidence type="ECO:0000256" key="4">
    <source>
        <dbReference type="ARBA" id="ARBA00022694"/>
    </source>
</evidence>
<dbReference type="Pfam" id="PF01207">
    <property type="entry name" value="Dus"/>
    <property type="match status" value="1"/>
</dbReference>
<evidence type="ECO:0000313" key="15">
    <source>
        <dbReference type="EMBL" id="CAD7624322.1"/>
    </source>
</evidence>
<evidence type="ECO:0000256" key="11">
    <source>
        <dbReference type="ARBA" id="ARBA00047652"/>
    </source>
</evidence>
<evidence type="ECO:0000256" key="6">
    <source>
        <dbReference type="ARBA" id="ARBA00023002"/>
    </source>
</evidence>
<protein>
    <recommendedName>
        <fullName evidence="9">tRNA-dihydrouridine(16/17) synthase [NAD(P)(+)]</fullName>
        <ecNumber evidence="9">1.3.1.88</ecNumber>
    </recommendedName>
</protein>
<dbReference type="EMBL" id="CAJPIZ010002247">
    <property type="protein sequence ID" value="CAG2104752.1"/>
    <property type="molecule type" value="Genomic_DNA"/>
</dbReference>
<evidence type="ECO:0000256" key="2">
    <source>
        <dbReference type="ARBA" id="ARBA00022630"/>
    </source>
</evidence>
<dbReference type="InterPro" id="IPR035587">
    <property type="entry name" value="DUS-like_FMN-bd"/>
</dbReference>
<comment type="catalytic activity">
    <reaction evidence="13">
        <text>5,6-dihydrouridine(17) in tRNA + NADP(+) = uridine(17) in tRNA + NADPH + H(+)</text>
        <dbReference type="Rhea" id="RHEA:53368"/>
        <dbReference type="Rhea" id="RHEA-COMP:13541"/>
        <dbReference type="Rhea" id="RHEA-COMP:13542"/>
        <dbReference type="ChEBI" id="CHEBI:15378"/>
        <dbReference type="ChEBI" id="CHEBI:57783"/>
        <dbReference type="ChEBI" id="CHEBI:58349"/>
        <dbReference type="ChEBI" id="CHEBI:65315"/>
        <dbReference type="ChEBI" id="CHEBI:74443"/>
        <dbReference type="EC" id="1.3.1.88"/>
    </reaction>
    <physiologicalReaction direction="right-to-left" evidence="13">
        <dbReference type="Rhea" id="RHEA:53370"/>
    </physiologicalReaction>
</comment>
<evidence type="ECO:0000313" key="16">
    <source>
        <dbReference type="Proteomes" id="UP000759131"/>
    </source>
</evidence>
<evidence type="ECO:0000256" key="3">
    <source>
        <dbReference type="ARBA" id="ARBA00022643"/>
    </source>
</evidence>
<dbReference type="GO" id="GO:0017150">
    <property type="term" value="F:tRNA dihydrouridine synthase activity"/>
    <property type="evidence" value="ECO:0007669"/>
    <property type="project" value="InterPro"/>
</dbReference>
<dbReference type="Gene3D" id="3.20.20.70">
    <property type="entry name" value="Aldolase class I"/>
    <property type="match status" value="1"/>
</dbReference>
<keyword evidence="6" id="KW-0560">Oxidoreductase</keyword>
<dbReference type="InterPro" id="IPR013785">
    <property type="entry name" value="Aldolase_TIM"/>
</dbReference>
<comment type="similarity">
    <text evidence="8">Belongs to the Dus family. Dus1 subfamily.</text>
</comment>
<gene>
    <name evidence="15" type="ORF">OSB1V03_LOCUS4767</name>
</gene>
<dbReference type="CDD" id="cd02801">
    <property type="entry name" value="DUS_like_FMN"/>
    <property type="match status" value="1"/>
</dbReference>
<dbReference type="PANTHER" id="PTHR11082:SF5">
    <property type="entry name" value="TRNA-DIHYDROURIDINE(16_17) SYNTHASE [NAD(P)(+)]-LIKE"/>
    <property type="match status" value="1"/>
</dbReference>
<keyword evidence="5" id="KW-0521">NADP</keyword>
<evidence type="ECO:0000256" key="9">
    <source>
        <dbReference type="ARBA" id="ARBA00038890"/>
    </source>
</evidence>
<evidence type="ECO:0000256" key="10">
    <source>
        <dbReference type="ARBA" id="ARBA00047287"/>
    </source>
</evidence>
<accession>A0A7R9PXU6</accession>
<comment type="catalytic activity">
    <reaction evidence="12">
        <text>5,6-dihydrouridine(16) in tRNA + NAD(+) = uridine(16) in tRNA + NADH + H(+)</text>
        <dbReference type="Rhea" id="RHEA:53380"/>
        <dbReference type="Rhea" id="RHEA-COMP:13543"/>
        <dbReference type="Rhea" id="RHEA-COMP:13544"/>
        <dbReference type="ChEBI" id="CHEBI:15378"/>
        <dbReference type="ChEBI" id="CHEBI:57540"/>
        <dbReference type="ChEBI" id="CHEBI:57945"/>
        <dbReference type="ChEBI" id="CHEBI:65315"/>
        <dbReference type="ChEBI" id="CHEBI:74443"/>
        <dbReference type="EC" id="1.3.1.88"/>
    </reaction>
    <physiologicalReaction direction="right-to-left" evidence="12">
        <dbReference type="Rhea" id="RHEA:53382"/>
    </physiologicalReaction>
</comment>
<dbReference type="EMBL" id="OC856822">
    <property type="protein sequence ID" value="CAD7624322.1"/>
    <property type="molecule type" value="Genomic_DNA"/>
</dbReference>
<comment type="catalytic activity">
    <reaction evidence="11">
        <text>5,6-dihydrouridine(16) in tRNA + NADP(+) = uridine(16) in tRNA + NADPH + H(+)</text>
        <dbReference type="Rhea" id="RHEA:53376"/>
        <dbReference type="Rhea" id="RHEA-COMP:13543"/>
        <dbReference type="Rhea" id="RHEA-COMP:13544"/>
        <dbReference type="ChEBI" id="CHEBI:15378"/>
        <dbReference type="ChEBI" id="CHEBI:57783"/>
        <dbReference type="ChEBI" id="CHEBI:58349"/>
        <dbReference type="ChEBI" id="CHEBI:65315"/>
        <dbReference type="ChEBI" id="CHEBI:74443"/>
        <dbReference type="EC" id="1.3.1.88"/>
    </reaction>
    <physiologicalReaction direction="right-to-left" evidence="11">
        <dbReference type="Rhea" id="RHEA:53378"/>
    </physiologicalReaction>
</comment>
<evidence type="ECO:0000256" key="8">
    <source>
        <dbReference type="ARBA" id="ARBA00038313"/>
    </source>
</evidence>
<dbReference type="PROSITE" id="PS01136">
    <property type="entry name" value="UPF0034"/>
    <property type="match status" value="1"/>
</dbReference>
<evidence type="ECO:0000256" key="13">
    <source>
        <dbReference type="ARBA" id="ARBA00049467"/>
    </source>
</evidence>
<evidence type="ECO:0000256" key="12">
    <source>
        <dbReference type="ARBA" id="ARBA00048934"/>
    </source>
</evidence>
<evidence type="ECO:0000256" key="7">
    <source>
        <dbReference type="ARBA" id="ARBA00023027"/>
    </source>
</evidence>
<name>A0A7R9PXU6_9ACAR</name>
<evidence type="ECO:0000256" key="1">
    <source>
        <dbReference type="ARBA" id="ARBA00001917"/>
    </source>
</evidence>
<evidence type="ECO:0000259" key="14">
    <source>
        <dbReference type="Pfam" id="PF01207"/>
    </source>
</evidence>
<comment type="cofactor">
    <cofactor evidence="1">
        <name>FMN</name>
        <dbReference type="ChEBI" id="CHEBI:58210"/>
    </cofactor>
</comment>
<evidence type="ECO:0000256" key="5">
    <source>
        <dbReference type="ARBA" id="ARBA00022857"/>
    </source>
</evidence>
<dbReference type="Proteomes" id="UP000759131">
    <property type="component" value="Unassembled WGS sequence"/>
</dbReference>
<reference evidence="15" key="1">
    <citation type="submission" date="2020-11" db="EMBL/GenBank/DDBJ databases">
        <authorList>
            <person name="Tran Van P."/>
        </authorList>
    </citation>
    <scope>NUCLEOTIDE SEQUENCE</scope>
</reference>
<keyword evidence="7" id="KW-0520">NAD</keyword>
<sequence>MTEHEVKAYEFWRNRLQECRHILAPMVDQSELAFRLLVRQYYAIECCYTPMINANSFIKNIKYRKQSLQTTPEDRPLILQFCANNSDVLLEASRIAASHCDAIDINLGCPQSVAKRGHYGAFLMDEWDLIYDMINRVSREIQIPITCKIRIFPEMDKSVAFAQMLEKAGVSMICVHGRRRDQKGPLTGRADWDYIKAIKNAVKIPVFANGNILSLNDVHNCLAQTGVEAVISAEGLLHNPALFTDKRVPIWTVAEQYLSLARQHPCPISFIRGHIFKFFYHCFMLSSNEDQRERVAKAHDMTVFEEVTQELKTRYEEIYEREAKETDNWNNCTTLPPYICQPYLRPEPKLVDQLTTTKRVPECEPEECKIRLSKKKLKRMNRVVSGVEVNDEKVVPKRILCALCPNPKGEKCDFNICRTCCRKKTFAETLDCNGHKFQMKTRFSKKCQNVNTLNT</sequence>
<feature type="domain" description="DUS-like FMN-binding" evidence="14">
    <location>
        <begin position="22"/>
        <end position="259"/>
    </location>
</feature>
<dbReference type="AlphaFoldDB" id="A0A7R9PXU6"/>
<dbReference type="GO" id="GO:0050660">
    <property type="term" value="F:flavin adenine dinucleotide binding"/>
    <property type="evidence" value="ECO:0007669"/>
    <property type="project" value="InterPro"/>
</dbReference>
<keyword evidence="4" id="KW-0819">tRNA processing</keyword>
<dbReference type="EC" id="1.3.1.88" evidence="9"/>